<dbReference type="InterPro" id="IPR012910">
    <property type="entry name" value="Plug_dom"/>
</dbReference>
<dbReference type="Pfam" id="PF07715">
    <property type="entry name" value="Plug"/>
    <property type="match status" value="1"/>
</dbReference>
<evidence type="ECO:0000259" key="14">
    <source>
        <dbReference type="Pfam" id="PF07715"/>
    </source>
</evidence>
<dbReference type="CDD" id="cd01347">
    <property type="entry name" value="ligand_gated_channel"/>
    <property type="match status" value="1"/>
</dbReference>
<evidence type="ECO:0000256" key="10">
    <source>
        <dbReference type="PROSITE-ProRule" id="PRU01360"/>
    </source>
</evidence>
<evidence type="ECO:0000313" key="16">
    <source>
        <dbReference type="Proteomes" id="UP001250932"/>
    </source>
</evidence>
<dbReference type="PROSITE" id="PS52016">
    <property type="entry name" value="TONB_DEPENDENT_REC_3"/>
    <property type="match status" value="1"/>
</dbReference>
<evidence type="ECO:0000256" key="3">
    <source>
        <dbReference type="ARBA" id="ARBA00022452"/>
    </source>
</evidence>
<sequence length="690" mass="76888">MINQVKKAYRAFSFLRICQKPGVVCRLLIPLWVLLLIHGLSLQIIEANPGITDDLLESSSDQVMDDLRFLQEETVSIAVLHEQPISEAPSNVYVITDDDIRLSGATDLPTVLRRVPGLEVIQMTAADFNVSVRGDNQLRANKLLVLIDGRSIYEDIQGEVFWKMIPVTLPEIKKIEVLKGPASAVYGFNAFDGVINIITKSPEEMKGMHVQVGAGELGSVTSSAVYGGKYDKLGYRLSLGRDQTNQWDSRSSLGFRVHKFNVQTEYELSSLATVSVSGGLADANRYDGPVTNLVISQGEPSQAYTKFEYKRPNLFLRAYWNRSSVPNLLQTNPLLPGPFAITDPNLSSNQTRKWNSYNFSGQHALEFGSTNRLSYGMDYRHNTVSSNFLDEFSREDRFGAYIQDEWQATSKLTATGGIRVDLHTEINPTYSPRVALIYRFLPNHTVRGTIAVAFRPPTIFETNTDSRSAFGSFVTGSLNGSSNLKPEEITSYEISYQGWFFKHRVRARADLFYNQVSDLINSVLLPPGGTALVFANGGEADIYGGEAGIEFWPLPWLSGFANYSYQNSDQTFAGTSQRGGPIFKVNTGFRGDWENGFTAEVILHHVEGATYPISSTFNSFVAQGRIPASNVPNPQVDSYTLLNLRGGYQFWNDQLELALSVFNALNDKHKEHPLGEIIGSRVMGWITFRY</sequence>
<evidence type="ECO:0000259" key="13">
    <source>
        <dbReference type="Pfam" id="PF00593"/>
    </source>
</evidence>
<organism evidence="15 16">
    <name type="scientific">Candidatus Nitronereus thalassa</name>
    <dbReference type="NCBI Taxonomy" id="3020898"/>
    <lineage>
        <taxon>Bacteria</taxon>
        <taxon>Pseudomonadati</taxon>
        <taxon>Nitrospirota</taxon>
        <taxon>Nitrospiria</taxon>
        <taxon>Nitrospirales</taxon>
        <taxon>Nitrospiraceae</taxon>
        <taxon>Candidatus Nitronereus</taxon>
    </lineage>
</organism>
<keyword evidence="3 10" id="KW-1134">Transmembrane beta strand</keyword>
<evidence type="ECO:0000256" key="6">
    <source>
        <dbReference type="ARBA" id="ARBA00023077"/>
    </source>
</evidence>
<feature type="domain" description="TonB-dependent receptor plug" evidence="14">
    <location>
        <begin position="85"/>
        <end position="194"/>
    </location>
</feature>
<gene>
    <name evidence="15" type="ORF">PPG34_11865</name>
</gene>
<keyword evidence="7 10" id="KW-0472">Membrane</keyword>
<dbReference type="InterPro" id="IPR000531">
    <property type="entry name" value="Beta-barrel_TonB"/>
</dbReference>
<dbReference type="InterPro" id="IPR039426">
    <property type="entry name" value="TonB-dep_rcpt-like"/>
</dbReference>
<keyword evidence="4 10" id="KW-0812">Transmembrane</keyword>
<evidence type="ECO:0000256" key="11">
    <source>
        <dbReference type="RuleBase" id="RU003357"/>
    </source>
</evidence>
<evidence type="ECO:0000256" key="4">
    <source>
        <dbReference type="ARBA" id="ARBA00022692"/>
    </source>
</evidence>
<evidence type="ECO:0000256" key="7">
    <source>
        <dbReference type="ARBA" id="ARBA00023136"/>
    </source>
</evidence>
<proteinExistence type="inferred from homology"/>
<evidence type="ECO:0000256" key="12">
    <source>
        <dbReference type="SAM" id="Phobius"/>
    </source>
</evidence>
<evidence type="ECO:0000256" key="1">
    <source>
        <dbReference type="ARBA" id="ARBA00004571"/>
    </source>
</evidence>
<protein>
    <submittedName>
        <fullName evidence="15">TonB-dependent receptor</fullName>
    </submittedName>
</protein>
<dbReference type="SUPFAM" id="SSF56935">
    <property type="entry name" value="Porins"/>
    <property type="match status" value="1"/>
</dbReference>
<dbReference type="InterPro" id="IPR036942">
    <property type="entry name" value="Beta-barrel_TonB_sf"/>
</dbReference>
<evidence type="ECO:0000256" key="5">
    <source>
        <dbReference type="ARBA" id="ARBA00022729"/>
    </source>
</evidence>
<evidence type="ECO:0000256" key="8">
    <source>
        <dbReference type="ARBA" id="ARBA00023170"/>
    </source>
</evidence>
<dbReference type="Pfam" id="PF00593">
    <property type="entry name" value="TonB_dep_Rec_b-barrel"/>
    <property type="match status" value="1"/>
</dbReference>
<evidence type="ECO:0000256" key="2">
    <source>
        <dbReference type="ARBA" id="ARBA00022448"/>
    </source>
</evidence>
<dbReference type="Gene3D" id="2.170.130.10">
    <property type="entry name" value="TonB-dependent receptor, plug domain"/>
    <property type="match status" value="1"/>
</dbReference>
<comment type="subcellular location">
    <subcellularLocation>
        <location evidence="1 10">Cell outer membrane</location>
        <topology evidence="1 10">Multi-pass membrane protein</topology>
    </subcellularLocation>
</comment>
<feature type="transmembrane region" description="Helical" evidence="12">
    <location>
        <begin position="21"/>
        <end position="40"/>
    </location>
</feature>
<comment type="similarity">
    <text evidence="10 11">Belongs to the TonB-dependent receptor family.</text>
</comment>
<dbReference type="RefSeq" id="WP_313833534.1">
    <property type="nucleotide sequence ID" value="NZ_JAQOUE010000001.1"/>
</dbReference>
<reference evidence="15 16" key="1">
    <citation type="journal article" date="2023" name="ISME J.">
        <title>Cultivation and genomic characterization of novel and ubiquitous marine nitrite-oxidizing bacteria from the Nitrospirales.</title>
        <authorList>
            <person name="Mueller A.J."/>
            <person name="Daebeler A."/>
            <person name="Herbold C.W."/>
            <person name="Kirkegaard R.H."/>
            <person name="Daims H."/>
        </authorList>
    </citation>
    <scope>NUCLEOTIDE SEQUENCE [LARGE SCALE GENOMIC DNA]</scope>
    <source>
        <strain evidence="15 16">EB</strain>
    </source>
</reference>
<dbReference type="EMBL" id="JAQOUE010000001">
    <property type="protein sequence ID" value="MDT7043052.1"/>
    <property type="molecule type" value="Genomic_DNA"/>
</dbReference>
<keyword evidence="12" id="KW-1133">Transmembrane helix</keyword>
<dbReference type="Proteomes" id="UP001250932">
    <property type="component" value="Unassembled WGS sequence"/>
</dbReference>
<dbReference type="Gene3D" id="2.40.170.20">
    <property type="entry name" value="TonB-dependent receptor, beta-barrel domain"/>
    <property type="match status" value="1"/>
</dbReference>
<dbReference type="PANTHER" id="PTHR30069">
    <property type="entry name" value="TONB-DEPENDENT OUTER MEMBRANE RECEPTOR"/>
    <property type="match status" value="1"/>
</dbReference>
<name>A0ABU3K9L2_9BACT</name>
<keyword evidence="2 10" id="KW-0813">Transport</keyword>
<dbReference type="InterPro" id="IPR037066">
    <property type="entry name" value="Plug_dom_sf"/>
</dbReference>
<keyword evidence="9 10" id="KW-0998">Cell outer membrane</keyword>
<keyword evidence="8 15" id="KW-0675">Receptor</keyword>
<keyword evidence="5" id="KW-0732">Signal</keyword>
<dbReference type="PANTHER" id="PTHR30069:SF29">
    <property type="entry name" value="HEMOGLOBIN AND HEMOGLOBIN-HAPTOGLOBIN-BINDING PROTEIN 1-RELATED"/>
    <property type="match status" value="1"/>
</dbReference>
<keyword evidence="16" id="KW-1185">Reference proteome</keyword>
<feature type="domain" description="TonB-dependent receptor-like beta-barrel" evidence="13">
    <location>
        <begin position="250"/>
        <end position="663"/>
    </location>
</feature>
<keyword evidence="6 11" id="KW-0798">TonB box</keyword>
<comment type="caution">
    <text evidence="15">The sequence shown here is derived from an EMBL/GenBank/DDBJ whole genome shotgun (WGS) entry which is preliminary data.</text>
</comment>
<evidence type="ECO:0000256" key="9">
    <source>
        <dbReference type="ARBA" id="ARBA00023237"/>
    </source>
</evidence>
<evidence type="ECO:0000313" key="15">
    <source>
        <dbReference type="EMBL" id="MDT7043052.1"/>
    </source>
</evidence>
<accession>A0ABU3K9L2</accession>